<proteinExistence type="predicted"/>
<keyword evidence="2" id="KW-0378">Hydrolase</keyword>
<dbReference type="AlphaFoldDB" id="A2BLS6"/>
<keyword evidence="2" id="KW-0624">Polysaccharide degradation</keyword>
<evidence type="ECO:0000259" key="1">
    <source>
        <dbReference type="PROSITE" id="PS51677"/>
    </source>
</evidence>
<dbReference type="PANTHER" id="PTHR47561">
    <property type="entry name" value="POLYSACCHARIDE DEACETYLASE FAMILY PROTEIN (AFU_ORTHOLOGUE AFUA_6G05030)"/>
    <property type="match status" value="1"/>
</dbReference>
<dbReference type="EnsemblBacteria" id="ABM80937">
    <property type="protein sequence ID" value="ABM80937"/>
    <property type="gene ID" value="Hbut_1094"/>
</dbReference>
<dbReference type="eggNOG" id="arCOG02876">
    <property type="taxonomic scope" value="Archaea"/>
</dbReference>
<dbReference type="GO" id="GO:0045493">
    <property type="term" value="P:xylan catabolic process"/>
    <property type="evidence" value="ECO:0007669"/>
    <property type="project" value="UniProtKB-KW"/>
</dbReference>
<dbReference type="KEGG" id="hbu:Hbut_1094"/>
<sequence>MRIAVLSFDVEQDCPPYLGESYRGVEEGLPYILDILSQERVRATFFSTARVAERYPQLIRRIVDEGHELGCHSYAHERLDKLPGSTVASLLEKATAKLRRFTDQLTSFRAPNLKLPQSLLPVLHKLGYQVDSSIALYKPPFRAMPRVEYGIVRLPVTVTSSMLRLPWRIQKRIHDVLPRGLRIYFAHPWEYIDMSWARVRVDCRYNTGEAALELLRKLIGYLRGKGYTLVTISEAAQHVEASRQD</sequence>
<dbReference type="Gene3D" id="3.20.20.370">
    <property type="entry name" value="Glycoside hydrolase/deacetylase"/>
    <property type="match status" value="1"/>
</dbReference>
<dbReference type="STRING" id="415426.Hbut_1094"/>
<dbReference type="CDD" id="cd10941">
    <property type="entry name" value="CE4_PuuE_HpPgdA_like_2"/>
    <property type="match status" value="1"/>
</dbReference>
<gene>
    <name evidence="2" type="ordered locus">Hbut_1094</name>
</gene>
<dbReference type="PROSITE" id="PS51677">
    <property type="entry name" value="NODB"/>
    <property type="match status" value="1"/>
</dbReference>
<feature type="domain" description="NodB homology" evidence="1">
    <location>
        <begin position="2"/>
        <end position="230"/>
    </location>
</feature>
<accession>A2BLS6</accession>
<dbReference type="GO" id="GO:0016798">
    <property type="term" value="F:hydrolase activity, acting on glycosyl bonds"/>
    <property type="evidence" value="ECO:0007669"/>
    <property type="project" value="UniProtKB-KW"/>
</dbReference>
<dbReference type="HOGENOM" id="CLU_1141286_0_0_2"/>
<dbReference type="Proteomes" id="UP000002593">
    <property type="component" value="Chromosome"/>
</dbReference>
<dbReference type="GO" id="GO:0016810">
    <property type="term" value="F:hydrolase activity, acting on carbon-nitrogen (but not peptide) bonds"/>
    <property type="evidence" value="ECO:0007669"/>
    <property type="project" value="InterPro"/>
</dbReference>
<dbReference type="GeneID" id="4781669"/>
<keyword evidence="2" id="KW-0326">Glycosidase</keyword>
<protein>
    <submittedName>
        <fullName evidence="2">Xylanase/chitin deacetylase</fullName>
    </submittedName>
</protein>
<evidence type="ECO:0000313" key="3">
    <source>
        <dbReference type="Proteomes" id="UP000002593"/>
    </source>
</evidence>
<keyword evidence="3" id="KW-1185">Reference proteome</keyword>
<evidence type="ECO:0000313" key="2">
    <source>
        <dbReference type="EMBL" id="ABM80937.1"/>
    </source>
</evidence>
<keyword evidence="2" id="KW-0119">Carbohydrate metabolism</keyword>
<dbReference type="Pfam" id="PF01522">
    <property type="entry name" value="Polysacc_deac_1"/>
    <property type="match status" value="1"/>
</dbReference>
<name>A2BLS6_HYPBU</name>
<dbReference type="SUPFAM" id="SSF88713">
    <property type="entry name" value="Glycoside hydrolase/deacetylase"/>
    <property type="match status" value="1"/>
</dbReference>
<organism evidence="2 3">
    <name type="scientific">Hyperthermus butylicus (strain DSM 5456 / JCM 9403 / PLM1-5)</name>
    <dbReference type="NCBI Taxonomy" id="415426"/>
    <lineage>
        <taxon>Archaea</taxon>
        <taxon>Thermoproteota</taxon>
        <taxon>Thermoprotei</taxon>
        <taxon>Desulfurococcales</taxon>
        <taxon>Pyrodictiaceae</taxon>
        <taxon>Hyperthermus</taxon>
    </lineage>
</organism>
<dbReference type="RefSeq" id="WP_011822255.1">
    <property type="nucleotide sequence ID" value="NC_008818.1"/>
</dbReference>
<dbReference type="EMBL" id="CP000493">
    <property type="protein sequence ID" value="ABM80937.1"/>
    <property type="molecule type" value="Genomic_DNA"/>
</dbReference>
<dbReference type="InterPro" id="IPR011330">
    <property type="entry name" value="Glyco_hydro/deAcase_b/a-brl"/>
</dbReference>
<dbReference type="InterPro" id="IPR045235">
    <property type="entry name" value="PuuE_HpPgdA-like"/>
</dbReference>
<dbReference type="InterPro" id="IPR002509">
    <property type="entry name" value="NODB_dom"/>
</dbReference>
<dbReference type="PANTHER" id="PTHR47561:SF1">
    <property type="entry name" value="POLYSACCHARIDE DEACETYLASE FAMILY PROTEIN (AFU_ORTHOLOGUE AFUA_6G05030)"/>
    <property type="match status" value="1"/>
</dbReference>
<reference evidence="2 3" key="1">
    <citation type="journal article" date="2007" name="Archaea">
        <title>The genome of Hyperthermus butylicus: a sulfur-reducing, peptide fermenting, neutrophilic Crenarchaeote growing up to 108 degrees C.</title>
        <authorList>
            <person name="Brugger K."/>
            <person name="Chen L."/>
            <person name="Stark M."/>
            <person name="Zibat A."/>
            <person name="Redder P."/>
            <person name="Ruepp A."/>
            <person name="Awayez M."/>
            <person name="She Q."/>
            <person name="Garrett R.A."/>
            <person name="Klenk H.P."/>
        </authorList>
    </citation>
    <scope>NUCLEOTIDE SEQUENCE [LARGE SCALE GENOMIC DNA]</scope>
    <source>
        <strain evidence="3">DSM 5456 / JCM 9403 / PLM1-5</strain>
    </source>
</reference>
<keyword evidence="2" id="KW-0858">Xylan degradation</keyword>